<protein>
    <submittedName>
        <fullName evidence="4">Prepilin peptidase</fullName>
    </submittedName>
</protein>
<evidence type="ECO:0000313" key="4">
    <source>
        <dbReference type="EMBL" id="QVI20185.1"/>
    </source>
</evidence>
<accession>A0ABX8CPP3</accession>
<dbReference type="InterPro" id="IPR050882">
    <property type="entry name" value="Prepilin_peptidase/N-MTase"/>
</dbReference>
<keyword evidence="2" id="KW-1133">Transmembrane helix</keyword>
<feature type="transmembrane region" description="Helical" evidence="2">
    <location>
        <begin position="34"/>
        <end position="60"/>
    </location>
</feature>
<dbReference type="PANTHER" id="PTHR30487">
    <property type="entry name" value="TYPE 4 PREPILIN-LIKE PROTEINS LEADER PEPTIDE-PROCESSING ENZYME"/>
    <property type="match status" value="1"/>
</dbReference>
<proteinExistence type="inferred from homology"/>
<name>A0ABX8CPP3_9NOCA</name>
<dbReference type="Proteomes" id="UP000683310">
    <property type="component" value="Chromosome"/>
</dbReference>
<keyword evidence="2" id="KW-0812">Transmembrane</keyword>
<dbReference type="InterPro" id="IPR000045">
    <property type="entry name" value="Prepilin_IV_endopep_pep"/>
</dbReference>
<reference evidence="4 5" key="1">
    <citation type="submission" date="2021-04" db="EMBL/GenBank/DDBJ databases">
        <title>Nocardia tengchongensis.</title>
        <authorList>
            <person name="Zhuang k."/>
            <person name="Ran Y."/>
            <person name="Li W."/>
        </authorList>
    </citation>
    <scope>NUCLEOTIDE SEQUENCE [LARGE SCALE GENOMIC DNA]</scope>
    <source>
        <strain evidence="4 5">CFH S0057</strain>
    </source>
</reference>
<organism evidence="4 5">
    <name type="scientific">Nocardia tengchongensis</name>
    <dbReference type="NCBI Taxonomy" id="2055889"/>
    <lineage>
        <taxon>Bacteria</taxon>
        <taxon>Bacillati</taxon>
        <taxon>Actinomycetota</taxon>
        <taxon>Actinomycetes</taxon>
        <taxon>Mycobacteriales</taxon>
        <taxon>Nocardiaceae</taxon>
        <taxon>Nocardia</taxon>
    </lineage>
</organism>
<dbReference type="PANTHER" id="PTHR30487:SF0">
    <property type="entry name" value="PREPILIN LEADER PEPTIDASE_N-METHYLTRANSFERASE-RELATED"/>
    <property type="match status" value="1"/>
</dbReference>
<feature type="transmembrane region" description="Helical" evidence="2">
    <location>
        <begin position="96"/>
        <end position="117"/>
    </location>
</feature>
<sequence>MNSTAMLVLTVWCAVLSAFDVRWRRLPDALTLPGAVIVLGYGFSLGTPGLAVLGALLLAVPYLLLHLCCPAALGAGDVKLALGLGAATALGGAQSWAWAAIAAPLLTACAGVGTLLVTDYRPRWPGYQARLPVGAQSHRHPGSRWLALPVIRIMILMWRPAWASDARTPAVRGGGAAVGEVATLPHGPAMCAASVLALLAGR</sequence>
<evidence type="ECO:0000256" key="2">
    <source>
        <dbReference type="SAM" id="Phobius"/>
    </source>
</evidence>
<keyword evidence="2" id="KW-0472">Membrane</keyword>
<evidence type="ECO:0000259" key="3">
    <source>
        <dbReference type="Pfam" id="PF01478"/>
    </source>
</evidence>
<feature type="domain" description="Prepilin type IV endopeptidase peptidase" evidence="3">
    <location>
        <begin position="7"/>
        <end position="106"/>
    </location>
</feature>
<evidence type="ECO:0000313" key="5">
    <source>
        <dbReference type="Proteomes" id="UP000683310"/>
    </source>
</evidence>
<keyword evidence="5" id="KW-1185">Reference proteome</keyword>
<comment type="similarity">
    <text evidence="1">Belongs to the peptidase A24 family.</text>
</comment>
<gene>
    <name evidence="4" type="ORF">KHQ06_28710</name>
</gene>
<evidence type="ECO:0000256" key="1">
    <source>
        <dbReference type="ARBA" id="ARBA00005801"/>
    </source>
</evidence>
<dbReference type="Pfam" id="PF01478">
    <property type="entry name" value="Peptidase_A24"/>
    <property type="match status" value="1"/>
</dbReference>
<dbReference type="EMBL" id="CP074371">
    <property type="protein sequence ID" value="QVI20185.1"/>
    <property type="molecule type" value="Genomic_DNA"/>
</dbReference>
<dbReference type="Gene3D" id="1.20.120.1220">
    <property type="match status" value="1"/>
</dbReference>